<evidence type="ECO:0000256" key="1">
    <source>
        <dbReference type="ARBA" id="ARBA00004202"/>
    </source>
</evidence>
<comment type="subcellular location">
    <subcellularLocation>
        <location evidence="1 8">Cell membrane</location>
        <topology evidence="1 8">Peripheral membrane protein</topology>
    </subcellularLocation>
</comment>
<keyword evidence="5 8" id="KW-0067">ATP-binding</keyword>
<comment type="similarity">
    <text evidence="8">Belongs to the ABC transporter superfamily. Energy-coupling factor EcfA family.</text>
</comment>
<feature type="domain" description="ABC transporter" evidence="9">
    <location>
        <begin position="3"/>
        <end position="245"/>
    </location>
</feature>
<dbReference type="NCBIfam" id="TIGR04521">
    <property type="entry name" value="ECF_ATPase_2"/>
    <property type="match status" value="1"/>
</dbReference>
<evidence type="ECO:0000256" key="6">
    <source>
        <dbReference type="ARBA" id="ARBA00022967"/>
    </source>
</evidence>
<dbReference type="InterPro" id="IPR015856">
    <property type="entry name" value="ABC_transpr_CbiO/EcfA_su"/>
</dbReference>
<dbReference type="InterPro" id="IPR027417">
    <property type="entry name" value="P-loop_NTPase"/>
</dbReference>
<keyword evidence="11" id="KW-1185">Reference proteome</keyword>
<dbReference type="EC" id="7.-.-.-" evidence="8"/>
<dbReference type="RefSeq" id="WP_283409516.1">
    <property type="nucleotide sequence ID" value="NZ_FXUF01000008.1"/>
</dbReference>
<evidence type="ECO:0000256" key="5">
    <source>
        <dbReference type="ARBA" id="ARBA00022840"/>
    </source>
</evidence>
<evidence type="ECO:0000256" key="8">
    <source>
        <dbReference type="RuleBase" id="RU365104"/>
    </source>
</evidence>
<dbReference type="SMART" id="SM00382">
    <property type="entry name" value="AAA"/>
    <property type="match status" value="1"/>
</dbReference>
<evidence type="ECO:0000256" key="3">
    <source>
        <dbReference type="ARBA" id="ARBA00022475"/>
    </source>
</evidence>
<dbReference type="InterPro" id="IPR017871">
    <property type="entry name" value="ABC_transporter-like_CS"/>
</dbReference>
<gene>
    <name evidence="10" type="ORF">SAMN06296020_10825</name>
</gene>
<evidence type="ECO:0000256" key="7">
    <source>
        <dbReference type="ARBA" id="ARBA00023136"/>
    </source>
</evidence>
<dbReference type="PANTHER" id="PTHR43553:SF27">
    <property type="entry name" value="ENERGY-COUPLING FACTOR TRANSPORTER ATP-BINDING PROTEIN ECFA2"/>
    <property type="match status" value="1"/>
</dbReference>
<dbReference type="GO" id="GO:0042626">
    <property type="term" value="F:ATPase-coupled transmembrane transporter activity"/>
    <property type="evidence" value="ECO:0007669"/>
    <property type="project" value="TreeGrafter"/>
</dbReference>
<sequence length="291" mass="32232">MSIIVENLNHRYKAGTPFEKQVLFGINLAIGDGEFVGLIGPTQSGKTTLAQHFNGLFIAKDGKVLVDGKNLADKETDIVAVRHQVGYVFQSPEHQLFKETVGEDIAFGPVNQKCSKDEVDHRVRESMALVGLDYDIFYKRDIFALSGGQKRRAAIAGVLAGHPRVLVLDDPTAGLDPRGREEILEVIGRLHEERDMTIVFISNTMEDVARMAKRIIVMNEGTIFAEGATREIFSEWEKLREIGLGVPETIVIMQQLAGRGMKVPVDTLTVDETVEAIVKEMTGERGQAQWS</sequence>
<protein>
    <recommendedName>
        <fullName evidence="8">Energy-coupling factor transporter ATP-binding protein EcfA2</fullName>
        <ecNumber evidence="8">7.-.-.-</ecNumber>
    </recommendedName>
</protein>
<evidence type="ECO:0000256" key="4">
    <source>
        <dbReference type="ARBA" id="ARBA00022741"/>
    </source>
</evidence>
<dbReference type="Gene3D" id="3.40.50.300">
    <property type="entry name" value="P-loop containing nucleotide triphosphate hydrolases"/>
    <property type="match status" value="1"/>
</dbReference>
<dbReference type="SUPFAM" id="SSF52540">
    <property type="entry name" value="P-loop containing nucleoside triphosphate hydrolases"/>
    <property type="match status" value="1"/>
</dbReference>
<keyword evidence="3 8" id="KW-1003">Cell membrane</keyword>
<dbReference type="InterPro" id="IPR003593">
    <property type="entry name" value="AAA+_ATPase"/>
</dbReference>
<dbReference type="AlphaFoldDB" id="A0AA45WWU5"/>
<dbReference type="InterPro" id="IPR003439">
    <property type="entry name" value="ABC_transporter-like_ATP-bd"/>
</dbReference>
<keyword evidence="7 8" id="KW-0472">Membrane</keyword>
<dbReference type="PROSITE" id="PS50893">
    <property type="entry name" value="ABC_TRANSPORTER_2"/>
    <property type="match status" value="1"/>
</dbReference>
<dbReference type="PANTHER" id="PTHR43553">
    <property type="entry name" value="HEAVY METAL TRANSPORTER"/>
    <property type="match status" value="1"/>
</dbReference>
<evidence type="ECO:0000259" key="9">
    <source>
        <dbReference type="PROSITE" id="PS50893"/>
    </source>
</evidence>
<dbReference type="Pfam" id="PF00005">
    <property type="entry name" value="ABC_tran"/>
    <property type="match status" value="1"/>
</dbReference>
<keyword evidence="6" id="KW-1278">Translocase</keyword>
<reference evidence="10" key="1">
    <citation type="submission" date="2017-05" db="EMBL/GenBank/DDBJ databases">
        <authorList>
            <person name="Varghese N."/>
            <person name="Submissions S."/>
        </authorList>
    </citation>
    <scope>NUCLEOTIDE SEQUENCE</scope>
    <source>
        <strain evidence="10">Su22</strain>
    </source>
</reference>
<keyword evidence="4 8" id="KW-0547">Nucleotide-binding</keyword>
<accession>A0AA45WWU5</accession>
<proteinExistence type="inferred from homology"/>
<dbReference type="InterPro" id="IPR030946">
    <property type="entry name" value="EcfA2"/>
</dbReference>
<dbReference type="GO" id="GO:0005524">
    <property type="term" value="F:ATP binding"/>
    <property type="evidence" value="ECO:0007669"/>
    <property type="project" value="UniProtKB-UniRule"/>
</dbReference>
<dbReference type="FunFam" id="3.40.50.300:FF:000224">
    <property type="entry name" value="Energy-coupling factor transporter ATP-binding protein EcfA"/>
    <property type="match status" value="1"/>
</dbReference>
<organism evidence="10 11">
    <name type="scientific">Anoxynatronum buryatiense</name>
    <dbReference type="NCBI Taxonomy" id="489973"/>
    <lineage>
        <taxon>Bacteria</taxon>
        <taxon>Bacillati</taxon>
        <taxon>Bacillota</taxon>
        <taxon>Clostridia</taxon>
        <taxon>Eubacteriales</taxon>
        <taxon>Clostridiaceae</taxon>
        <taxon>Anoxynatronum</taxon>
    </lineage>
</organism>
<keyword evidence="2 8" id="KW-0813">Transport</keyword>
<evidence type="ECO:0000313" key="10">
    <source>
        <dbReference type="EMBL" id="SMP59965.1"/>
    </source>
</evidence>
<dbReference type="Proteomes" id="UP001158066">
    <property type="component" value="Unassembled WGS sequence"/>
</dbReference>
<dbReference type="EMBL" id="FXUF01000008">
    <property type="protein sequence ID" value="SMP59965.1"/>
    <property type="molecule type" value="Genomic_DNA"/>
</dbReference>
<dbReference type="GO" id="GO:0043190">
    <property type="term" value="C:ATP-binding cassette (ABC) transporter complex"/>
    <property type="evidence" value="ECO:0007669"/>
    <property type="project" value="TreeGrafter"/>
</dbReference>
<comment type="caution">
    <text evidence="10">The sequence shown here is derived from an EMBL/GenBank/DDBJ whole genome shotgun (WGS) entry which is preliminary data.</text>
</comment>
<name>A0AA45WWU5_9CLOT</name>
<evidence type="ECO:0000256" key="2">
    <source>
        <dbReference type="ARBA" id="ARBA00022448"/>
    </source>
</evidence>
<evidence type="ECO:0000313" key="11">
    <source>
        <dbReference type="Proteomes" id="UP001158066"/>
    </source>
</evidence>
<dbReference type="InterPro" id="IPR050095">
    <property type="entry name" value="ECF_ABC_transporter_ATP-bd"/>
</dbReference>
<dbReference type="PROSITE" id="PS00211">
    <property type="entry name" value="ABC_TRANSPORTER_1"/>
    <property type="match status" value="1"/>
</dbReference>
<dbReference type="GO" id="GO:0016887">
    <property type="term" value="F:ATP hydrolysis activity"/>
    <property type="evidence" value="ECO:0007669"/>
    <property type="project" value="InterPro"/>
</dbReference>
<comment type="subunit">
    <text evidence="8">Forms a stable energy-coupling factor (ECF) transporter complex composed of 2 membrane-embedded substrate-binding proteins (S component), 2 ATP-binding proteins (A component) and 2 transmembrane proteins (T component).</text>
</comment>
<comment type="function">
    <text evidence="8">ATP-binding (A) component of a common energy-coupling factor (ECF) ABC-transporter complex.</text>
</comment>
<dbReference type="CDD" id="cd03225">
    <property type="entry name" value="ABC_cobalt_CbiO_domain1"/>
    <property type="match status" value="1"/>
</dbReference>